<dbReference type="Pfam" id="PF20501">
    <property type="entry name" value="MbhE"/>
    <property type="match status" value="1"/>
</dbReference>
<comment type="caution">
    <text evidence="22">The sequence shown here is derived from an EMBL/GenBank/DDBJ whole genome shotgun (WGS) entry which is preliminary data.</text>
</comment>
<evidence type="ECO:0000256" key="6">
    <source>
        <dbReference type="ARBA" id="ARBA00022449"/>
    </source>
</evidence>
<evidence type="ECO:0000256" key="3">
    <source>
        <dbReference type="ARBA" id="ARBA00011568"/>
    </source>
</evidence>
<feature type="domain" description="MrpA C-terminal/MbhD" evidence="20">
    <location>
        <begin position="640"/>
        <end position="702"/>
    </location>
</feature>
<evidence type="ECO:0000256" key="13">
    <source>
        <dbReference type="ARBA" id="ARBA00023136"/>
    </source>
</evidence>
<evidence type="ECO:0000259" key="21">
    <source>
        <dbReference type="Pfam" id="PF20501"/>
    </source>
</evidence>
<feature type="transmembrane region" description="Helical" evidence="17">
    <location>
        <begin position="167"/>
        <end position="191"/>
    </location>
</feature>
<keyword evidence="11" id="KW-0915">Sodium</keyword>
<feature type="transmembrane region" description="Helical" evidence="17">
    <location>
        <begin position="654"/>
        <end position="674"/>
    </location>
</feature>
<evidence type="ECO:0000256" key="14">
    <source>
        <dbReference type="ARBA" id="ARBA00023201"/>
    </source>
</evidence>
<dbReference type="PRINTS" id="PR01434">
    <property type="entry name" value="NADHDHGNASE5"/>
</dbReference>
<feature type="transmembrane region" description="Helical" evidence="17">
    <location>
        <begin position="112"/>
        <end position="128"/>
    </location>
</feature>
<feature type="transmembrane region" description="Helical" evidence="17">
    <location>
        <begin position="716"/>
        <end position="738"/>
    </location>
</feature>
<dbReference type="NCBIfam" id="NF009285">
    <property type="entry name" value="PRK12645.1"/>
    <property type="match status" value="1"/>
</dbReference>
<feature type="transmembrane region" description="Helical" evidence="17">
    <location>
        <begin position="597"/>
        <end position="616"/>
    </location>
</feature>
<keyword evidence="7" id="KW-1003">Cell membrane</keyword>
<comment type="subcellular location">
    <subcellularLocation>
        <location evidence="1">Cell membrane</location>
        <topology evidence="1">Multi-pass membrane protein</topology>
    </subcellularLocation>
    <subcellularLocation>
        <location evidence="16">Membrane</location>
        <topology evidence="16">Multi-pass membrane protein</topology>
    </subcellularLocation>
</comment>
<evidence type="ECO:0000259" key="20">
    <source>
        <dbReference type="Pfam" id="PF13244"/>
    </source>
</evidence>
<evidence type="ECO:0000256" key="9">
    <source>
        <dbReference type="ARBA" id="ARBA00022781"/>
    </source>
</evidence>
<comment type="similarity">
    <text evidence="2">Belongs to the CPA3 antiporters (TC 2.A.63) subunit A family.</text>
</comment>
<dbReference type="InterPro" id="IPR046806">
    <property type="entry name" value="MrpA_C/MbhE"/>
</dbReference>
<feature type="transmembrane region" description="Helical" evidence="17">
    <location>
        <begin position="6"/>
        <end position="25"/>
    </location>
</feature>
<feature type="transmembrane region" description="Helical" evidence="17">
    <location>
        <begin position="134"/>
        <end position="155"/>
    </location>
</feature>
<protein>
    <recommendedName>
        <fullName evidence="4">Na(+)/H(+) antiporter subunit A1</fullName>
    </recommendedName>
    <alternativeName>
        <fullName evidence="15">Mnh complex subunit A1</fullName>
    </alternativeName>
</protein>
<evidence type="ECO:0000313" key="22">
    <source>
        <dbReference type="EMBL" id="MET3112234.1"/>
    </source>
</evidence>
<keyword evidence="9" id="KW-0375">Hydrogen ion transport</keyword>
<dbReference type="InterPro" id="IPR025383">
    <property type="entry name" value="MrpA_C/MbhD"/>
</dbReference>
<evidence type="ECO:0000256" key="5">
    <source>
        <dbReference type="ARBA" id="ARBA00022448"/>
    </source>
</evidence>
<dbReference type="Proteomes" id="UP001549019">
    <property type="component" value="Unassembled WGS sequence"/>
</dbReference>
<keyword evidence="8 16" id="KW-0812">Transmembrane</keyword>
<dbReference type="Pfam" id="PF13244">
    <property type="entry name" value="MbhD"/>
    <property type="match status" value="1"/>
</dbReference>
<accession>A0ABV2ECS9</accession>
<keyword evidence="13 17" id="KW-0472">Membrane</keyword>
<feature type="transmembrane region" description="Helical" evidence="17">
    <location>
        <begin position="631"/>
        <end position="647"/>
    </location>
</feature>
<keyword evidence="23" id="KW-1185">Reference proteome</keyword>
<dbReference type="PANTHER" id="PTHR43373:SF1">
    <property type="entry name" value="NA(+)_H(+) ANTIPORTER SUBUNIT A"/>
    <property type="match status" value="1"/>
</dbReference>
<evidence type="ECO:0000256" key="12">
    <source>
        <dbReference type="ARBA" id="ARBA00023065"/>
    </source>
</evidence>
<dbReference type="InterPro" id="IPR001750">
    <property type="entry name" value="ND/Mrp_TM"/>
</dbReference>
<feature type="transmembrane region" description="Helical" evidence="17">
    <location>
        <begin position="530"/>
        <end position="551"/>
    </location>
</feature>
<evidence type="ECO:0000256" key="8">
    <source>
        <dbReference type="ARBA" id="ARBA00022692"/>
    </source>
</evidence>
<sequence length="805" mass="89035">MTFLHFAVLAPFLFAVLVPFLFKYIRKIHTGWFVLFVPLILFIYFLSFISVTSDGRDELQRMEWVPSLGINFDLYVDGLSLLFALLITGIGTLVILYSIFYLAGKKERLNHFYVYILLFMGAMLGVVLSDNIIVLYVFWEITSISSALLISYWYSKKASVYGAQKSMYITVFGGLSMLGGFSLLYVMAGTFSIREMVGNADVILGHDLFLAAMILVLLGAFTKSAQFPFHIWLPDAMEAPTPVSAYLHSATMVKAGIYLVARMTPVFAGGAEWFWIITSFGIFTMLWGAVSAVRQKDLKAILAFSTVSQLGMIMSLLGAGSAAFYYMDGDNALYTTAILAAIFHLINHATFKGSLFMVAGIVDHETGTRDIRKLGGLMTIMPVTATISFIGLAAMAGLPPFNGFLSKELFFTGITNVVQYDMWNGDTIGMILPVVAWIASIFTFAYSAIIFFRTFRGKFKPEALPVKKVHEAPAGLLISPIVLAVAVLLISIFPNMLAYTIIEPAMMSILPGILSEGSAFYVDIYHWHGINLELMMTAGAVALGIVVYITMDKWSKLGIYQRERDIMTAAYDNGYDLLIKGSQILTRAQMTGMLRDYLVYMLLFIVGIMFYTMFRFEGFHFGMDNASDIDIFMYFILGALVITVLLLPKVNNRMTAIILAGFAGFLVAFIFTVFRAPDLALTQLMVETVSVLLFMAVFYHLPNLTKDDITPLTKTINIVIAGLAGLMVTLVSISAFTFGQTTSLAAISEYYIENSKILAGGYNMVNVVLVDFRGLDTMLELLVLGIAALGVVSLIKLKVRESDDV</sequence>
<dbReference type="Pfam" id="PF00662">
    <property type="entry name" value="Proton_antipo_N"/>
    <property type="match status" value="1"/>
</dbReference>
<feature type="domain" description="NADH-Ubiquinone oxidoreductase (complex I) chain 5 N-terminal" evidence="19">
    <location>
        <begin position="66"/>
        <end position="113"/>
    </location>
</feature>
<dbReference type="InterPro" id="IPR005663">
    <property type="entry name" value="MrpA/MnhA1/PhaAB"/>
</dbReference>
<feature type="transmembrane region" description="Helical" evidence="17">
    <location>
        <begin position="374"/>
        <end position="398"/>
    </location>
</feature>
<feature type="transmembrane region" description="Helical" evidence="17">
    <location>
        <begin position="203"/>
        <end position="222"/>
    </location>
</feature>
<keyword evidence="10 17" id="KW-1133">Transmembrane helix</keyword>
<feature type="domain" description="MrpA C-terminal/MbhE" evidence="21">
    <location>
        <begin position="717"/>
        <end position="796"/>
    </location>
</feature>
<feature type="transmembrane region" description="Helical" evidence="17">
    <location>
        <begin position="778"/>
        <end position="797"/>
    </location>
</feature>
<evidence type="ECO:0000313" key="23">
    <source>
        <dbReference type="Proteomes" id="UP001549019"/>
    </source>
</evidence>
<keyword evidence="14" id="KW-0739">Sodium transport</keyword>
<dbReference type="EMBL" id="JBDZDV010000010">
    <property type="protein sequence ID" value="MET3112234.1"/>
    <property type="molecule type" value="Genomic_DNA"/>
</dbReference>
<organism evidence="22 23">
    <name type="scientific">Salinicoccus halitifaciens</name>
    <dbReference type="NCBI Taxonomy" id="1073415"/>
    <lineage>
        <taxon>Bacteria</taxon>
        <taxon>Bacillati</taxon>
        <taxon>Bacillota</taxon>
        <taxon>Bacilli</taxon>
        <taxon>Bacillales</taxon>
        <taxon>Staphylococcaceae</taxon>
        <taxon>Salinicoccus</taxon>
    </lineage>
</organism>
<gene>
    <name evidence="22" type="ORF">ABHD89_002681</name>
</gene>
<feature type="transmembrane region" description="Helical" evidence="17">
    <location>
        <begin position="300"/>
        <end position="326"/>
    </location>
</feature>
<feature type="transmembrane region" description="Helical" evidence="17">
    <location>
        <begin position="430"/>
        <end position="455"/>
    </location>
</feature>
<evidence type="ECO:0000259" key="18">
    <source>
        <dbReference type="Pfam" id="PF00361"/>
    </source>
</evidence>
<evidence type="ECO:0000256" key="2">
    <source>
        <dbReference type="ARBA" id="ARBA00008483"/>
    </source>
</evidence>
<name>A0ABV2ECS9_9STAP</name>
<evidence type="ECO:0000256" key="16">
    <source>
        <dbReference type="RuleBase" id="RU000320"/>
    </source>
</evidence>
<feature type="transmembrane region" description="Helical" evidence="17">
    <location>
        <begin position="32"/>
        <end position="52"/>
    </location>
</feature>
<evidence type="ECO:0000256" key="11">
    <source>
        <dbReference type="ARBA" id="ARBA00023053"/>
    </source>
</evidence>
<evidence type="ECO:0000256" key="1">
    <source>
        <dbReference type="ARBA" id="ARBA00004651"/>
    </source>
</evidence>
<dbReference type="InterPro" id="IPR001516">
    <property type="entry name" value="Proton_antipo_N"/>
</dbReference>
<evidence type="ECO:0000256" key="15">
    <source>
        <dbReference type="ARBA" id="ARBA00031763"/>
    </source>
</evidence>
<dbReference type="PRINTS" id="PR01435">
    <property type="entry name" value="NPOXDRDTASE5"/>
</dbReference>
<evidence type="ECO:0000256" key="17">
    <source>
        <dbReference type="SAM" id="Phobius"/>
    </source>
</evidence>
<evidence type="ECO:0000259" key="19">
    <source>
        <dbReference type="Pfam" id="PF00662"/>
    </source>
</evidence>
<dbReference type="RefSeq" id="WP_230822385.1">
    <property type="nucleotide sequence ID" value="NZ_JAJNCU010000006.1"/>
</dbReference>
<keyword evidence="6" id="KW-0050">Antiport</keyword>
<feature type="transmembrane region" description="Helical" evidence="17">
    <location>
        <begin position="680"/>
        <end position="704"/>
    </location>
</feature>
<proteinExistence type="inferred from homology"/>
<dbReference type="Pfam" id="PF00361">
    <property type="entry name" value="Proton_antipo_M"/>
    <property type="match status" value="1"/>
</dbReference>
<comment type="subunit">
    <text evidence="3">May form a heterooligomeric complex that consists of seven subunits: mnhA1, mnhB1, mnhC1, mnhD1, mnhE1, mnhF1 and mnhG1.</text>
</comment>
<evidence type="ECO:0000256" key="4">
    <source>
        <dbReference type="ARBA" id="ARBA00018316"/>
    </source>
</evidence>
<feature type="transmembrane region" description="Helical" evidence="17">
    <location>
        <begin position="81"/>
        <end position="100"/>
    </location>
</feature>
<dbReference type="PANTHER" id="PTHR43373">
    <property type="entry name" value="NA(+)/H(+) ANTIPORTER SUBUNIT"/>
    <property type="match status" value="1"/>
</dbReference>
<keyword evidence="5" id="KW-0813">Transport</keyword>
<evidence type="ECO:0000256" key="7">
    <source>
        <dbReference type="ARBA" id="ARBA00022475"/>
    </source>
</evidence>
<dbReference type="InterPro" id="IPR050616">
    <property type="entry name" value="CPA3_Na-H_Antiporter_A"/>
</dbReference>
<evidence type="ECO:0000256" key="10">
    <source>
        <dbReference type="ARBA" id="ARBA00022989"/>
    </source>
</evidence>
<feature type="transmembrane region" description="Helical" evidence="17">
    <location>
        <begin position="332"/>
        <end position="362"/>
    </location>
</feature>
<reference evidence="22 23" key="1">
    <citation type="submission" date="2024-05" db="EMBL/GenBank/DDBJ databases">
        <title>Genomic Encyclopedia of Type Strains, Phase IV (KMG-IV): sequencing the most valuable type-strain genomes for metagenomic binning, comparative biology and taxonomic classification.</title>
        <authorList>
            <person name="Goeker M."/>
        </authorList>
    </citation>
    <scope>NUCLEOTIDE SEQUENCE [LARGE SCALE GENOMIC DNA]</scope>
    <source>
        <strain evidence="22 23">DSM 25286</strain>
    </source>
</reference>
<dbReference type="NCBIfam" id="TIGR00940">
    <property type="entry name" value="2a6301s01"/>
    <property type="match status" value="1"/>
</dbReference>
<feature type="transmembrane region" description="Helical" evidence="17">
    <location>
        <begin position="476"/>
        <end position="502"/>
    </location>
</feature>
<keyword evidence="12" id="KW-0406">Ion transport</keyword>
<feature type="domain" description="NADH:quinone oxidoreductase/Mrp antiporter transmembrane" evidence="18">
    <location>
        <begin position="129"/>
        <end position="423"/>
    </location>
</feature>
<feature type="transmembrane region" description="Helical" evidence="17">
    <location>
        <begin position="273"/>
        <end position="293"/>
    </location>
</feature>
<feature type="transmembrane region" description="Helical" evidence="17">
    <location>
        <begin position="243"/>
        <end position="261"/>
    </location>
</feature>